<name>A0ABW2TK60_9PSEU</name>
<gene>
    <name evidence="2" type="ORF">ACFQV2_06010</name>
</gene>
<evidence type="ECO:0000256" key="1">
    <source>
        <dbReference type="SAM" id="MobiDB-lite"/>
    </source>
</evidence>
<feature type="compositionally biased region" description="Polar residues" evidence="1">
    <location>
        <begin position="212"/>
        <end position="227"/>
    </location>
</feature>
<evidence type="ECO:0000313" key="3">
    <source>
        <dbReference type="Proteomes" id="UP001596512"/>
    </source>
</evidence>
<evidence type="ECO:0000313" key="2">
    <source>
        <dbReference type="EMBL" id="MFC7613228.1"/>
    </source>
</evidence>
<feature type="region of interest" description="Disordered" evidence="1">
    <location>
        <begin position="212"/>
        <end position="236"/>
    </location>
</feature>
<reference evidence="3" key="1">
    <citation type="journal article" date="2019" name="Int. J. Syst. Evol. Microbiol.">
        <title>The Global Catalogue of Microorganisms (GCM) 10K type strain sequencing project: providing services to taxonomists for standard genome sequencing and annotation.</title>
        <authorList>
            <consortium name="The Broad Institute Genomics Platform"/>
            <consortium name="The Broad Institute Genome Sequencing Center for Infectious Disease"/>
            <person name="Wu L."/>
            <person name="Ma J."/>
        </authorList>
    </citation>
    <scope>NUCLEOTIDE SEQUENCE [LARGE SCALE GENOMIC DNA]</scope>
    <source>
        <strain evidence="3">JCM 17695</strain>
    </source>
</reference>
<organism evidence="2 3">
    <name type="scientific">Actinokineospora soli</name>
    <dbReference type="NCBI Taxonomy" id="1048753"/>
    <lineage>
        <taxon>Bacteria</taxon>
        <taxon>Bacillati</taxon>
        <taxon>Actinomycetota</taxon>
        <taxon>Actinomycetes</taxon>
        <taxon>Pseudonocardiales</taxon>
        <taxon>Pseudonocardiaceae</taxon>
        <taxon>Actinokineospora</taxon>
    </lineage>
</organism>
<proteinExistence type="predicted"/>
<protein>
    <submittedName>
        <fullName evidence="2">Uncharacterized protein</fullName>
    </submittedName>
</protein>
<sequence length="474" mass="51141">MSDDESGRKALPLRAAIEELAKGRGVWRGDLADVMRHELRELRKLWGIHPDADDAIVRTEVGVKIEKLIDRIVAFDGRSKRPSPERTERLRRVARVWYNVDVANRHLKNKPLTERVEWLALEAKPDERVPVSSSTRDIAAAREQMVAMILDAAGRLESQGASAAADVEERTETAPSQPLPRTYCNLKLAGSIAAVLAIGVAGTVYALSSDSASNVNGNQPPGASANQRPGEVVPPQQPAPLKVMSVAYVQGMRQGPTYAFAKPLNLADSDLATISSLQTDPTQYAAWMYKHGGVASNEAQVQVVLNNPLTVPVVITDIVVKKECREPLTGALIYSPPAGQNEALQIIFNLDDPVTVAHGFEGGEDRGPYFGGTNAKTITISPNNPMTLALHAVTRKQYCEFSYTFRAAPADGAPTTVPVNDNGKPFAVTVTGETGEDGKPVTFASYKEVYGGGVASPTGDNQFRKVDPATYRGY</sequence>
<keyword evidence="3" id="KW-1185">Reference proteome</keyword>
<dbReference type="Proteomes" id="UP001596512">
    <property type="component" value="Unassembled WGS sequence"/>
</dbReference>
<comment type="caution">
    <text evidence="2">The sequence shown here is derived from an EMBL/GenBank/DDBJ whole genome shotgun (WGS) entry which is preliminary data.</text>
</comment>
<dbReference type="EMBL" id="JBHTEY010000004">
    <property type="protein sequence ID" value="MFC7613228.1"/>
    <property type="molecule type" value="Genomic_DNA"/>
</dbReference>
<accession>A0ABW2TK60</accession>